<dbReference type="CDD" id="cd12872">
    <property type="entry name" value="SPRY_Ash2"/>
    <property type="match status" value="1"/>
</dbReference>
<dbReference type="GO" id="GO:0000976">
    <property type="term" value="F:transcription cis-regulatory region binding"/>
    <property type="evidence" value="ECO:0007669"/>
    <property type="project" value="TreeGrafter"/>
</dbReference>
<dbReference type="PROSITE" id="PS01359">
    <property type="entry name" value="ZF_PHD_1"/>
    <property type="match status" value="1"/>
</dbReference>
<dbReference type="PROSITE" id="PS50188">
    <property type="entry name" value="B302_SPRY"/>
    <property type="match status" value="1"/>
</dbReference>
<dbReference type="KEGG" id="btab:109041959"/>
<dbReference type="Pfam" id="PF00622">
    <property type="entry name" value="SPRY"/>
    <property type="match status" value="1"/>
</dbReference>
<dbReference type="SUPFAM" id="SSF57903">
    <property type="entry name" value="FYVE/PHD zinc finger"/>
    <property type="match status" value="1"/>
</dbReference>
<evidence type="ECO:0000256" key="4">
    <source>
        <dbReference type="ARBA" id="ARBA00022833"/>
    </source>
</evidence>
<evidence type="ECO:0000259" key="7">
    <source>
        <dbReference type="PROSITE" id="PS50188"/>
    </source>
</evidence>
<dbReference type="Gene3D" id="2.60.120.920">
    <property type="match status" value="1"/>
</dbReference>
<protein>
    <recommendedName>
        <fullName evidence="7">B30.2/SPRY domain-containing protein</fullName>
    </recommendedName>
</protein>
<dbReference type="InterPro" id="IPR019786">
    <property type="entry name" value="Zinc_finger_PHD-type_CS"/>
</dbReference>
<dbReference type="PANTHER" id="PTHR10598:SF0">
    <property type="entry name" value="SET1_ASH2 HISTONE METHYLTRANSFERASE COMPLEX SUBUNIT ASH2"/>
    <property type="match status" value="1"/>
</dbReference>
<feature type="compositionally biased region" description="Basic and acidic residues" evidence="6">
    <location>
        <begin position="56"/>
        <end position="66"/>
    </location>
</feature>
<evidence type="ECO:0000256" key="2">
    <source>
        <dbReference type="ARBA" id="ARBA00022723"/>
    </source>
</evidence>
<dbReference type="Pfam" id="PF21257">
    <property type="entry name" value="PHD_ash2p_like"/>
    <property type="match status" value="1"/>
</dbReference>
<dbReference type="EMBL" id="OU963864">
    <property type="protein sequence ID" value="CAH0386320.1"/>
    <property type="molecule type" value="Genomic_DNA"/>
</dbReference>
<dbReference type="SMART" id="SM00249">
    <property type="entry name" value="PHD"/>
    <property type="match status" value="1"/>
</dbReference>
<feature type="compositionally biased region" description="Basic and acidic residues" evidence="6">
    <location>
        <begin position="9"/>
        <end position="23"/>
    </location>
</feature>
<dbReference type="InterPro" id="IPR053835">
    <property type="entry name" value="ASH2L-like_WH"/>
</dbReference>
<dbReference type="Pfam" id="PF21198">
    <property type="entry name" value="ASH2L-like_WH"/>
    <property type="match status" value="1"/>
</dbReference>
<dbReference type="CDD" id="cd15583">
    <property type="entry name" value="PHD_ash2p_like"/>
    <property type="match status" value="1"/>
</dbReference>
<dbReference type="InterPro" id="IPR001965">
    <property type="entry name" value="Znf_PHD"/>
</dbReference>
<proteinExistence type="predicted"/>
<dbReference type="SUPFAM" id="SSF49899">
    <property type="entry name" value="Concanavalin A-like lectins/glucanases"/>
    <property type="match status" value="1"/>
</dbReference>
<dbReference type="InterPro" id="IPR043136">
    <property type="entry name" value="B30.2/SPRY_sf"/>
</dbReference>
<dbReference type="GO" id="GO:0048188">
    <property type="term" value="C:Set1C/COMPASS complex"/>
    <property type="evidence" value="ECO:0007669"/>
    <property type="project" value="InterPro"/>
</dbReference>
<accession>A0A9P0AA78</accession>
<dbReference type="OrthoDB" id="10266026at2759"/>
<sequence>MASGNEDESSQKKTEKSASKAENENPAVTKSDSEKSSESAAAKGSSGIESSMTASQEEKDSVEKKSSGCNTSEDAKTEERDGNCYCGKERNLNIIELLCVHCNRWYHESCIGYQLGKIVPFMMNYTFVCKNCSPTGLESFRKTQALFPQMCVTAIANMMQASVKEGNPRVKFSKDRDIIPFIEAHWEGMTTIARRVTQSWHSTILKCLMKETKLLFNAEEDSSEDGPLYSLVVPDLTQIRPSYDEIKTKGGGVTPGGGGMKGRGGKRKLADTGQGGGKKGRLAGDVNAPKLPAHGYPLEHPYNKDGYRYILAEPDPHAPFRQEFDESSESAGKPIPGWLYRTLAPNKVFLALHDRAPQLRVADNRLKVTGEKGYCMIRATHCVNRGVWYYEATIQEMPEGSATRIGWGQEYANLQAPLGYDKFGYSWRSRKGTRFHEGRGKHYSPGYGVNDVLGFLIILPEEESTSYLPPTYKDRPLVKFRSHLYYEEKDQVAETLKQLHPLQGSKIVFFKNGQCQGDAFLDIYAGAYYPAVSLYKSCSVVVNFGPDFEHPPPKEQYSYRGMHEKSEESICEQVLSDLMYLVQNEGKLRLDSF</sequence>
<keyword evidence="9" id="KW-1185">Reference proteome</keyword>
<feature type="domain" description="B30.2/SPRY" evidence="7">
    <location>
        <begin position="327"/>
        <end position="549"/>
    </location>
</feature>
<dbReference type="InterPro" id="IPR013320">
    <property type="entry name" value="ConA-like_dom_sf"/>
</dbReference>
<evidence type="ECO:0000313" key="8">
    <source>
        <dbReference type="EMBL" id="CAH0386320.1"/>
    </source>
</evidence>
<keyword evidence="2" id="KW-0479">Metal-binding</keyword>
<keyword evidence="5" id="KW-0539">Nucleus</keyword>
<gene>
    <name evidence="8" type="ORF">BEMITA_LOCUS5455</name>
</gene>
<reference evidence="8" key="1">
    <citation type="submission" date="2021-12" db="EMBL/GenBank/DDBJ databases">
        <authorList>
            <person name="King R."/>
        </authorList>
    </citation>
    <scope>NUCLEOTIDE SEQUENCE</scope>
</reference>
<feature type="region of interest" description="Disordered" evidence="6">
    <location>
        <begin position="1"/>
        <end position="81"/>
    </location>
</feature>
<evidence type="ECO:0000256" key="6">
    <source>
        <dbReference type="SAM" id="MobiDB-lite"/>
    </source>
</evidence>
<dbReference type="GO" id="GO:0008270">
    <property type="term" value="F:zinc ion binding"/>
    <property type="evidence" value="ECO:0007669"/>
    <property type="project" value="UniProtKB-KW"/>
</dbReference>
<evidence type="ECO:0000313" key="9">
    <source>
        <dbReference type="Proteomes" id="UP001152759"/>
    </source>
</evidence>
<feature type="compositionally biased region" description="Low complexity" evidence="6">
    <location>
        <begin position="38"/>
        <end position="51"/>
    </location>
</feature>
<dbReference type="InterPro" id="IPR001870">
    <property type="entry name" value="B30.2/SPRY"/>
</dbReference>
<organism evidence="8 9">
    <name type="scientific">Bemisia tabaci</name>
    <name type="common">Sweetpotato whitefly</name>
    <name type="synonym">Aleurodes tabaci</name>
    <dbReference type="NCBI Taxonomy" id="7038"/>
    <lineage>
        <taxon>Eukaryota</taxon>
        <taxon>Metazoa</taxon>
        <taxon>Ecdysozoa</taxon>
        <taxon>Arthropoda</taxon>
        <taxon>Hexapoda</taxon>
        <taxon>Insecta</taxon>
        <taxon>Pterygota</taxon>
        <taxon>Neoptera</taxon>
        <taxon>Paraneoptera</taxon>
        <taxon>Hemiptera</taxon>
        <taxon>Sternorrhyncha</taxon>
        <taxon>Aleyrodoidea</taxon>
        <taxon>Aleyrodidae</taxon>
        <taxon>Aleyrodinae</taxon>
        <taxon>Bemisia</taxon>
    </lineage>
</organism>
<dbReference type="Gene3D" id="3.90.980.20">
    <property type="match status" value="1"/>
</dbReference>
<dbReference type="PANTHER" id="PTHR10598">
    <property type="entry name" value="SET1/ASH2 HISTONE METHYLTRANSFERASE COMPLEX SUBUNIT ASH2"/>
    <property type="match status" value="1"/>
</dbReference>
<dbReference type="InterPro" id="IPR003877">
    <property type="entry name" value="SPRY_dom"/>
</dbReference>
<keyword evidence="3" id="KW-0863">Zinc-finger</keyword>
<dbReference type="InterPro" id="IPR011011">
    <property type="entry name" value="Znf_FYVE_PHD"/>
</dbReference>
<dbReference type="Proteomes" id="UP001152759">
    <property type="component" value="Chromosome 3"/>
</dbReference>
<dbReference type="FunFam" id="3.90.980.20:FF:000005">
    <property type="entry name" value="Set1/Ash2 histone methyltransferase complex subunit ASH2"/>
    <property type="match status" value="1"/>
</dbReference>
<feature type="compositionally biased region" description="Gly residues" evidence="6">
    <location>
        <begin position="249"/>
        <end position="262"/>
    </location>
</feature>
<evidence type="ECO:0000256" key="1">
    <source>
        <dbReference type="ARBA" id="ARBA00004123"/>
    </source>
</evidence>
<evidence type="ECO:0000256" key="3">
    <source>
        <dbReference type="ARBA" id="ARBA00022771"/>
    </source>
</evidence>
<dbReference type="InterPro" id="IPR049455">
    <property type="entry name" value="ASH2-like_PHD"/>
</dbReference>
<dbReference type="InterPro" id="IPR037353">
    <property type="entry name" value="ASH2"/>
</dbReference>
<comment type="subcellular location">
    <subcellularLocation>
        <location evidence="1">Nucleus</location>
    </subcellularLocation>
</comment>
<feature type="region of interest" description="Disordered" evidence="6">
    <location>
        <begin position="245"/>
        <end position="288"/>
    </location>
</feature>
<dbReference type="SMART" id="SM00449">
    <property type="entry name" value="SPRY"/>
    <property type="match status" value="1"/>
</dbReference>
<evidence type="ECO:0000256" key="5">
    <source>
        <dbReference type="ARBA" id="ARBA00023242"/>
    </source>
</evidence>
<keyword evidence="4" id="KW-0862">Zinc</keyword>
<dbReference type="AlphaFoldDB" id="A0A9P0AA78"/>
<name>A0A9P0AA78_BEMTA</name>